<feature type="transmembrane region" description="Helical" evidence="7">
    <location>
        <begin position="100"/>
        <end position="120"/>
    </location>
</feature>
<name>A0A9P3GF14_9APHY</name>
<feature type="transmembrane region" description="Helical" evidence="7">
    <location>
        <begin position="362"/>
        <end position="381"/>
    </location>
</feature>
<feature type="transmembrane region" description="Helical" evidence="7">
    <location>
        <begin position="71"/>
        <end position="88"/>
    </location>
</feature>
<evidence type="ECO:0000256" key="4">
    <source>
        <dbReference type="ARBA" id="ARBA00022989"/>
    </source>
</evidence>
<feature type="transmembrane region" description="Helical" evidence="7">
    <location>
        <begin position="467"/>
        <end position="486"/>
    </location>
</feature>
<evidence type="ECO:0000256" key="6">
    <source>
        <dbReference type="SAM" id="MobiDB-lite"/>
    </source>
</evidence>
<comment type="caution">
    <text evidence="9">The sequence shown here is derived from an EMBL/GenBank/DDBJ whole genome shotgun (WGS) entry which is preliminary data.</text>
</comment>
<dbReference type="GO" id="GO:0022857">
    <property type="term" value="F:transmembrane transporter activity"/>
    <property type="evidence" value="ECO:0007669"/>
    <property type="project" value="InterPro"/>
</dbReference>
<dbReference type="Pfam" id="PF07690">
    <property type="entry name" value="MFS_1"/>
    <property type="match status" value="1"/>
</dbReference>
<feature type="transmembrane region" description="Helical" evidence="7">
    <location>
        <begin position="188"/>
        <end position="210"/>
    </location>
</feature>
<feature type="transmembrane region" description="Helical" evidence="7">
    <location>
        <begin position="326"/>
        <end position="350"/>
    </location>
</feature>
<evidence type="ECO:0000256" key="3">
    <source>
        <dbReference type="ARBA" id="ARBA00022692"/>
    </source>
</evidence>
<keyword evidence="2" id="KW-0813">Transport</keyword>
<feature type="transmembrane region" description="Helical" evidence="7">
    <location>
        <begin position="160"/>
        <end position="182"/>
    </location>
</feature>
<keyword evidence="4 7" id="KW-1133">Transmembrane helix</keyword>
<keyword evidence="3 7" id="KW-0812">Transmembrane</keyword>
<feature type="transmembrane region" description="Helical" evidence="7">
    <location>
        <begin position="387"/>
        <end position="406"/>
    </location>
</feature>
<dbReference type="Gene3D" id="1.20.1250.20">
    <property type="entry name" value="MFS general substrate transporter like domains"/>
    <property type="match status" value="2"/>
</dbReference>
<feature type="transmembrane region" description="Helical" evidence="7">
    <location>
        <begin position="230"/>
        <end position="248"/>
    </location>
</feature>
<dbReference type="SUPFAM" id="SSF103473">
    <property type="entry name" value="MFS general substrate transporter"/>
    <property type="match status" value="1"/>
</dbReference>
<dbReference type="PANTHER" id="PTHR42718:SF9">
    <property type="entry name" value="MAJOR FACILITATOR SUPERFAMILY MULTIDRUG TRANSPORTER MFSC"/>
    <property type="match status" value="1"/>
</dbReference>
<evidence type="ECO:0000256" key="7">
    <source>
        <dbReference type="SAM" id="Phobius"/>
    </source>
</evidence>
<feature type="transmembrane region" description="Helical" evidence="7">
    <location>
        <begin position="298"/>
        <end position="320"/>
    </location>
</feature>
<feature type="region of interest" description="Disordered" evidence="6">
    <location>
        <begin position="535"/>
        <end position="564"/>
    </location>
</feature>
<dbReference type="Proteomes" id="UP000703269">
    <property type="component" value="Unassembled WGS sequence"/>
</dbReference>
<keyword evidence="5 7" id="KW-0472">Membrane</keyword>
<dbReference type="InterPro" id="IPR020846">
    <property type="entry name" value="MFS_dom"/>
</dbReference>
<protein>
    <submittedName>
        <fullName evidence="9">MFS general substrate transporter</fullName>
    </submittedName>
</protein>
<feature type="transmembrane region" description="Helical" evidence="7">
    <location>
        <begin position="427"/>
        <end position="447"/>
    </location>
</feature>
<gene>
    <name evidence="9" type="ORF">PsYK624_097300</name>
</gene>
<dbReference type="AlphaFoldDB" id="A0A9P3GF14"/>
<dbReference type="GO" id="GO:0016020">
    <property type="term" value="C:membrane"/>
    <property type="evidence" value="ECO:0007669"/>
    <property type="project" value="UniProtKB-SubCell"/>
</dbReference>
<dbReference type="PANTHER" id="PTHR42718">
    <property type="entry name" value="MAJOR FACILITATOR SUPERFAMILY MULTIDRUG TRANSPORTER MFSC"/>
    <property type="match status" value="1"/>
</dbReference>
<comment type="subcellular location">
    <subcellularLocation>
        <location evidence="1">Membrane</location>
        <topology evidence="1">Multi-pass membrane protein</topology>
    </subcellularLocation>
</comment>
<evidence type="ECO:0000256" key="5">
    <source>
        <dbReference type="ARBA" id="ARBA00023136"/>
    </source>
</evidence>
<dbReference type="PROSITE" id="PS50850">
    <property type="entry name" value="MFS"/>
    <property type="match status" value="1"/>
</dbReference>
<evidence type="ECO:0000313" key="10">
    <source>
        <dbReference type="Proteomes" id="UP000703269"/>
    </source>
</evidence>
<organism evidence="9 10">
    <name type="scientific">Phanerochaete sordida</name>
    <dbReference type="NCBI Taxonomy" id="48140"/>
    <lineage>
        <taxon>Eukaryota</taxon>
        <taxon>Fungi</taxon>
        <taxon>Dikarya</taxon>
        <taxon>Basidiomycota</taxon>
        <taxon>Agaricomycotina</taxon>
        <taxon>Agaricomycetes</taxon>
        <taxon>Polyporales</taxon>
        <taxon>Phanerochaetaceae</taxon>
        <taxon>Phanerochaete</taxon>
    </lineage>
</organism>
<feature type="transmembrane region" description="Helical" evidence="7">
    <location>
        <begin position="126"/>
        <end position="148"/>
    </location>
</feature>
<proteinExistence type="predicted"/>
<feature type="domain" description="Major facilitator superfamily (MFS) profile" evidence="8">
    <location>
        <begin position="35"/>
        <end position="493"/>
    </location>
</feature>
<keyword evidence="10" id="KW-1185">Reference proteome</keyword>
<dbReference type="EMBL" id="BPQB01000033">
    <property type="protein sequence ID" value="GJE93571.1"/>
    <property type="molecule type" value="Genomic_DNA"/>
</dbReference>
<sequence length="564" mass="60192">MSFVTAPENRPPSPVLTLVDGGVPQRCSFACRYLLLILFCLADFLDAFNSSSLYPAIPTLVVSLDMTQSESTWLVSAFQLTFASFLLISGKISDVYDPKYAFAFGAAMLGCLSVGAGFATGKIALIVLRALGGIASALTIPSALALLVEVFPDPNEQSRAIGMFGGCGAIGNVLGLVIGAVFVEFVSWSWVFWFVAILAMPIGGLCLWLAPTPRRGIDEPRPQRWKQLDLVGVFIVTAALILLIFAITSGSTLGWNTRQFIAPFVISVVGVAAFFFYETCIPASTAAVPPHTWFLPNFAVLFGMALLPFLWLTTVFTLLTEFWQNVYGWSAISVALRMVPIGVLAFVASLSGPLSNRVSPKYVLLAAQALVLAATVLLATANAPHKYFSHVLPAFILGAAGVLAWYTHTNIAIFRAAPAHMAGTVGAIFNGGLQLGSAVGLAVASSISSSVGRRSGDPTGYQGLAAAFWFLLAIVGVEVVALLVFYRVEAEHRTAPPSAEAPKPLVRARAAEQPDAFLDVIVIGHPVPEQHEKLENLHGPARGSEWSLDGISGHKEEEIREEQV</sequence>
<evidence type="ECO:0000259" key="8">
    <source>
        <dbReference type="PROSITE" id="PS50850"/>
    </source>
</evidence>
<evidence type="ECO:0000256" key="2">
    <source>
        <dbReference type="ARBA" id="ARBA00022448"/>
    </source>
</evidence>
<dbReference type="InterPro" id="IPR011701">
    <property type="entry name" value="MFS"/>
</dbReference>
<evidence type="ECO:0000313" key="9">
    <source>
        <dbReference type="EMBL" id="GJE93571.1"/>
    </source>
</evidence>
<feature type="transmembrane region" description="Helical" evidence="7">
    <location>
        <begin position="33"/>
        <end position="51"/>
    </location>
</feature>
<feature type="transmembrane region" description="Helical" evidence="7">
    <location>
        <begin position="260"/>
        <end position="277"/>
    </location>
</feature>
<evidence type="ECO:0000256" key="1">
    <source>
        <dbReference type="ARBA" id="ARBA00004141"/>
    </source>
</evidence>
<reference evidence="9 10" key="1">
    <citation type="submission" date="2021-08" db="EMBL/GenBank/DDBJ databases">
        <title>Draft Genome Sequence of Phanerochaete sordida strain YK-624.</title>
        <authorList>
            <person name="Mori T."/>
            <person name="Dohra H."/>
            <person name="Suzuki T."/>
            <person name="Kawagishi H."/>
            <person name="Hirai H."/>
        </authorList>
    </citation>
    <scope>NUCLEOTIDE SEQUENCE [LARGE SCALE GENOMIC DNA]</scope>
    <source>
        <strain evidence="9 10">YK-624</strain>
    </source>
</reference>
<dbReference type="InterPro" id="IPR036259">
    <property type="entry name" value="MFS_trans_sf"/>
</dbReference>
<accession>A0A9P3GF14</accession>
<dbReference type="OrthoDB" id="440755at2759"/>
<feature type="compositionally biased region" description="Basic and acidic residues" evidence="6">
    <location>
        <begin position="552"/>
        <end position="564"/>
    </location>
</feature>